<evidence type="ECO:0000256" key="2">
    <source>
        <dbReference type="SAM" id="SignalP"/>
    </source>
</evidence>
<proteinExistence type="predicted"/>
<reference evidence="3 4" key="1">
    <citation type="submission" date="2021-07" db="EMBL/GenBank/DDBJ databases">
        <title>Flavobacterium WSW3-B6 sp.nov, isolated from seaweed.</title>
        <authorList>
            <person name="Muhammad N."/>
            <person name="Ho H."/>
            <person name="Lee Y.-J."/>
            <person name="Nguyen T."/>
            <person name="Ho J."/>
            <person name="Kim S.-G."/>
        </authorList>
    </citation>
    <scope>NUCLEOTIDE SEQUENCE [LARGE SCALE GENOMIC DNA]</scope>
    <source>
        <strain evidence="3 4">WSW3-B6</strain>
    </source>
</reference>
<keyword evidence="4" id="KW-1185">Reference proteome</keyword>
<feature type="compositionally biased region" description="Basic and acidic residues" evidence="1">
    <location>
        <begin position="299"/>
        <end position="314"/>
    </location>
</feature>
<evidence type="ECO:0000256" key="1">
    <source>
        <dbReference type="SAM" id="MobiDB-lite"/>
    </source>
</evidence>
<evidence type="ECO:0000313" key="4">
    <source>
        <dbReference type="Proteomes" id="UP000825381"/>
    </source>
</evidence>
<sequence length="331" mass="37868">MNILKILTAYTLILSCTTLNAQYTDQINSNRPGISMGAFAVGKTIAQVETGVYGIMEEHEILNYETMGMGIDLTLRYGAIMEELEFIVDMQYQFDQQEDAIYTTNRNDFKQFLVGAKYLIYDPDKNYNPEPNLYSWKANRKFKWRSLIPSVAVYAGANLIGGNNPYTFPDDQVSAKIMGITQNHFGKWVWVNNFIADKFPTKYPSLGLISTLTRGFNEKWSGFVEFQGFSSDYYADGLGRVGAAHLLNDVMQIDASVTGNFKNTPSILYASIGFSWRFDANYSDVLLAGKGEREDEYNEEQKKLKEKRDKEREERKKKRNKRLDEVETEGN</sequence>
<accession>A0ABX8V4S1</accession>
<gene>
    <name evidence="3" type="ORF">K1I41_09790</name>
</gene>
<dbReference type="EMBL" id="CP080429">
    <property type="protein sequence ID" value="QYJ67830.1"/>
    <property type="molecule type" value="Genomic_DNA"/>
</dbReference>
<keyword evidence="2" id="KW-0732">Signal</keyword>
<dbReference type="RefSeq" id="WP_220640175.1">
    <property type="nucleotide sequence ID" value="NZ_CP080429.1"/>
</dbReference>
<organism evidence="3 4">
    <name type="scientific">Flavobacterium litorale</name>
    <dbReference type="NCBI Taxonomy" id="2856519"/>
    <lineage>
        <taxon>Bacteria</taxon>
        <taxon>Pseudomonadati</taxon>
        <taxon>Bacteroidota</taxon>
        <taxon>Flavobacteriia</taxon>
        <taxon>Flavobacteriales</taxon>
        <taxon>Flavobacteriaceae</taxon>
        <taxon>Flavobacterium</taxon>
    </lineage>
</organism>
<dbReference type="PROSITE" id="PS51257">
    <property type="entry name" value="PROKAR_LIPOPROTEIN"/>
    <property type="match status" value="1"/>
</dbReference>
<dbReference type="Proteomes" id="UP000825381">
    <property type="component" value="Chromosome"/>
</dbReference>
<dbReference type="InterPro" id="IPR025737">
    <property type="entry name" value="FApF"/>
</dbReference>
<feature type="region of interest" description="Disordered" evidence="1">
    <location>
        <begin position="293"/>
        <end position="331"/>
    </location>
</feature>
<feature type="signal peptide" evidence="2">
    <location>
        <begin position="1"/>
        <end position="21"/>
    </location>
</feature>
<feature type="chain" id="PRO_5046759604" evidence="2">
    <location>
        <begin position="22"/>
        <end position="331"/>
    </location>
</feature>
<name>A0ABX8V4S1_9FLAO</name>
<dbReference type="Pfam" id="PF13557">
    <property type="entry name" value="Phenol_MetA_deg"/>
    <property type="match status" value="1"/>
</dbReference>
<protein>
    <submittedName>
        <fullName evidence="3">Transporter</fullName>
    </submittedName>
</protein>
<evidence type="ECO:0000313" key="3">
    <source>
        <dbReference type="EMBL" id="QYJ67830.1"/>
    </source>
</evidence>